<evidence type="ECO:0000313" key="2">
    <source>
        <dbReference type="Proteomes" id="UP001054945"/>
    </source>
</evidence>
<evidence type="ECO:0000313" key="1">
    <source>
        <dbReference type="EMBL" id="GIX95187.1"/>
    </source>
</evidence>
<comment type="caution">
    <text evidence="1">The sequence shown here is derived from an EMBL/GenBank/DDBJ whole genome shotgun (WGS) entry which is preliminary data.</text>
</comment>
<sequence>MRAFRSCENCGTWLGSDYLPPLEIFGPKSDSILTKFLIAVCKFNSSQRNGRSPPPSSFQNLGTCKLEANCSGQHCLQIFHEVPHCKTTKTGAKNMMFFPHVRRASRLLMGF</sequence>
<protein>
    <submittedName>
        <fullName evidence="1">Uncharacterized protein</fullName>
    </submittedName>
</protein>
<keyword evidence="2" id="KW-1185">Reference proteome</keyword>
<gene>
    <name evidence="1" type="ORF">CEXT_147681</name>
</gene>
<dbReference type="AlphaFoldDB" id="A0AAV4PJ63"/>
<name>A0AAV4PJ63_CAEEX</name>
<dbReference type="EMBL" id="BPLR01004478">
    <property type="protein sequence ID" value="GIX95187.1"/>
    <property type="molecule type" value="Genomic_DNA"/>
</dbReference>
<accession>A0AAV4PJ63</accession>
<proteinExistence type="predicted"/>
<reference evidence="1 2" key="1">
    <citation type="submission" date="2021-06" db="EMBL/GenBank/DDBJ databases">
        <title>Caerostris extrusa draft genome.</title>
        <authorList>
            <person name="Kono N."/>
            <person name="Arakawa K."/>
        </authorList>
    </citation>
    <scope>NUCLEOTIDE SEQUENCE [LARGE SCALE GENOMIC DNA]</scope>
</reference>
<dbReference type="Proteomes" id="UP001054945">
    <property type="component" value="Unassembled WGS sequence"/>
</dbReference>
<organism evidence="1 2">
    <name type="scientific">Caerostris extrusa</name>
    <name type="common">Bark spider</name>
    <name type="synonym">Caerostris bankana</name>
    <dbReference type="NCBI Taxonomy" id="172846"/>
    <lineage>
        <taxon>Eukaryota</taxon>
        <taxon>Metazoa</taxon>
        <taxon>Ecdysozoa</taxon>
        <taxon>Arthropoda</taxon>
        <taxon>Chelicerata</taxon>
        <taxon>Arachnida</taxon>
        <taxon>Araneae</taxon>
        <taxon>Araneomorphae</taxon>
        <taxon>Entelegynae</taxon>
        <taxon>Araneoidea</taxon>
        <taxon>Araneidae</taxon>
        <taxon>Caerostris</taxon>
    </lineage>
</organism>